<evidence type="ECO:0000259" key="1">
    <source>
        <dbReference type="Pfam" id="PF01764"/>
    </source>
</evidence>
<dbReference type="PANTHER" id="PTHR45908:SF6">
    <property type="entry name" value="FUNGAL LIPASE-LIKE DOMAIN-CONTAINING PROTEIN"/>
    <property type="match status" value="1"/>
</dbReference>
<dbReference type="InterPro" id="IPR029058">
    <property type="entry name" value="AB_hydrolase_fold"/>
</dbReference>
<dbReference type="PANTHER" id="PTHR45908">
    <property type="entry name" value="PROTEIN CBG11750-RELATED"/>
    <property type="match status" value="1"/>
</dbReference>
<dbReference type="CDD" id="cd00519">
    <property type="entry name" value="Lipase_3"/>
    <property type="match status" value="1"/>
</dbReference>
<sequence length="335" mass="40184">MHLLKIYYFVFLNFNLLLCRRDFIFRREKFNPVKAKWLYLLSYFSNHYISARCITRFIPTFKNYYLLRHHTIPCDDTRSRCTYTVFVSSKNESIIVILGSDHGFTRIMREATSKRKNFYTFEGLGFVNRNFANSFYKMWPFLHTIFSEPKLFRYKVTIVGYSYGGVLATLAAIKLRYARYKIGQDIFLYTYGAPRVGNPDFVQNFDEKIPNSFRVVVNKDPVPHFPKCSLVMSRHFKFHPKLTCKVCNKKDRLSYYHVGTEIWYPKSTQNLDNYQLCLGKPKNEDRKCSDIYRFDKTNLVKYKFFHYFYYIDVIQAYKSIMMALFDNKCRIVDNH</sequence>
<dbReference type="GO" id="GO:0006629">
    <property type="term" value="P:lipid metabolic process"/>
    <property type="evidence" value="ECO:0007669"/>
    <property type="project" value="InterPro"/>
</dbReference>
<organism evidence="2 3">
    <name type="scientific">Strongyloides venezuelensis</name>
    <name type="common">Threadworm</name>
    <dbReference type="NCBI Taxonomy" id="75913"/>
    <lineage>
        <taxon>Eukaryota</taxon>
        <taxon>Metazoa</taxon>
        <taxon>Ecdysozoa</taxon>
        <taxon>Nematoda</taxon>
        <taxon>Chromadorea</taxon>
        <taxon>Rhabditida</taxon>
        <taxon>Tylenchina</taxon>
        <taxon>Panagrolaimomorpha</taxon>
        <taxon>Strongyloidoidea</taxon>
        <taxon>Strongyloididae</taxon>
        <taxon>Strongyloides</taxon>
    </lineage>
</organism>
<protein>
    <submittedName>
        <fullName evidence="3">Lipase_3 domain-containing protein</fullName>
    </submittedName>
</protein>
<dbReference type="Proteomes" id="UP000035680">
    <property type="component" value="Unassembled WGS sequence"/>
</dbReference>
<accession>A0A0K0FN09</accession>
<dbReference type="SUPFAM" id="SSF53474">
    <property type="entry name" value="alpha/beta-Hydrolases"/>
    <property type="match status" value="1"/>
</dbReference>
<dbReference type="Gene3D" id="3.40.50.1820">
    <property type="entry name" value="alpha/beta hydrolase"/>
    <property type="match status" value="1"/>
</dbReference>
<dbReference type="WBParaSite" id="SVE_1038800.1">
    <property type="protein sequence ID" value="SVE_1038800.1"/>
    <property type="gene ID" value="SVE_1038800"/>
</dbReference>
<evidence type="ECO:0000313" key="2">
    <source>
        <dbReference type="Proteomes" id="UP000035680"/>
    </source>
</evidence>
<proteinExistence type="predicted"/>
<feature type="domain" description="Fungal lipase-type" evidence="1">
    <location>
        <begin position="107"/>
        <end position="228"/>
    </location>
</feature>
<keyword evidence="2" id="KW-1185">Reference proteome</keyword>
<reference evidence="2" key="1">
    <citation type="submission" date="2014-07" db="EMBL/GenBank/DDBJ databases">
        <authorList>
            <person name="Martin A.A"/>
            <person name="De Silva N."/>
        </authorList>
    </citation>
    <scope>NUCLEOTIDE SEQUENCE</scope>
</reference>
<dbReference type="AlphaFoldDB" id="A0A0K0FN09"/>
<dbReference type="Pfam" id="PF01764">
    <property type="entry name" value="Lipase_3"/>
    <property type="match status" value="1"/>
</dbReference>
<reference evidence="3" key="2">
    <citation type="submission" date="2015-08" db="UniProtKB">
        <authorList>
            <consortium name="WormBaseParasite"/>
        </authorList>
    </citation>
    <scope>IDENTIFICATION</scope>
</reference>
<name>A0A0K0FN09_STRVS</name>
<evidence type="ECO:0000313" key="3">
    <source>
        <dbReference type="WBParaSite" id="SVE_1038800.1"/>
    </source>
</evidence>
<dbReference type="InterPro" id="IPR002921">
    <property type="entry name" value="Fungal_lipase-type"/>
</dbReference>